<name>A0ABP0IJY2_9DINO</name>
<feature type="compositionally biased region" description="Basic and acidic residues" evidence="1">
    <location>
        <begin position="233"/>
        <end position="244"/>
    </location>
</feature>
<proteinExistence type="predicted"/>
<keyword evidence="3" id="KW-1185">Reference proteome</keyword>
<feature type="compositionally biased region" description="Low complexity" evidence="1">
    <location>
        <begin position="80"/>
        <end position="106"/>
    </location>
</feature>
<evidence type="ECO:0000313" key="3">
    <source>
        <dbReference type="Proteomes" id="UP001642464"/>
    </source>
</evidence>
<reference evidence="2 3" key="1">
    <citation type="submission" date="2024-02" db="EMBL/GenBank/DDBJ databases">
        <authorList>
            <person name="Chen Y."/>
            <person name="Shah S."/>
            <person name="Dougan E. K."/>
            <person name="Thang M."/>
            <person name="Chan C."/>
        </authorList>
    </citation>
    <scope>NUCLEOTIDE SEQUENCE [LARGE SCALE GENOMIC DNA]</scope>
</reference>
<feature type="compositionally biased region" description="Low complexity" evidence="1">
    <location>
        <begin position="116"/>
        <end position="126"/>
    </location>
</feature>
<gene>
    <name evidence="2" type="ORF">SCF082_LOCUS7515</name>
</gene>
<accession>A0ABP0IJY2</accession>
<organism evidence="2 3">
    <name type="scientific">Durusdinium trenchii</name>
    <dbReference type="NCBI Taxonomy" id="1381693"/>
    <lineage>
        <taxon>Eukaryota</taxon>
        <taxon>Sar</taxon>
        <taxon>Alveolata</taxon>
        <taxon>Dinophyceae</taxon>
        <taxon>Suessiales</taxon>
        <taxon>Symbiodiniaceae</taxon>
        <taxon>Durusdinium</taxon>
    </lineage>
</organism>
<feature type="region of interest" description="Disordered" evidence="1">
    <location>
        <begin position="53"/>
        <end position="170"/>
    </location>
</feature>
<dbReference type="EMBL" id="CAXAMM010004224">
    <property type="protein sequence ID" value="CAK9002882.1"/>
    <property type="molecule type" value="Genomic_DNA"/>
</dbReference>
<evidence type="ECO:0000313" key="2">
    <source>
        <dbReference type="EMBL" id="CAK9002882.1"/>
    </source>
</evidence>
<comment type="caution">
    <text evidence="2">The sequence shown here is derived from an EMBL/GenBank/DDBJ whole genome shotgun (WGS) entry which is preliminary data.</text>
</comment>
<sequence>MPKRKALSPSPSLDPADPCAIGQFWLTQDEVNRIREKMNKIKLGKTWRWEWRVEEVSKAQGARSKKRTKEKETEAKQAKASEVQARQAAKAQATPKAAPKAALKSRPTAKAKPKAAPKASPNSTASRNRRDAQAAQEMVPAPQAQTIEEDDQQSDTDIRNEMASPWSPCDQQERDFLHGLAEQISEDRIRRLIQMYSNIAEDVHTKEPTLNIDNMSRRQREGFKDILEHMVEETREERAREEAASRGTAAGEQVENAPPNQQTASAASTTTEPAREPLPHPELPEDQLYENEEELKNFLDECDEWIRDW</sequence>
<feature type="compositionally biased region" description="Basic and acidic residues" evidence="1">
    <location>
        <begin position="273"/>
        <end position="283"/>
    </location>
</feature>
<dbReference type="Proteomes" id="UP001642464">
    <property type="component" value="Unassembled WGS sequence"/>
</dbReference>
<evidence type="ECO:0000256" key="1">
    <source>
        <dbReference type="SAM" id="MobiDB-lite"/>
    </source>
</evidence>
<feature type="region of interest" description="Disordered" evidence="1">
    <location>
        <begin position="233"/>
        <end position="294"/>
    </location>
</feature>
<protein>
    <submittedName>
        <fullName evidence="2">Uncharacterized protein</fullName>
    </submittedName>
</protein>
<feature type="compositionally biased region" description="Basic and acidic residues" evidence="1">
    <location>
        <begin position="69"/>
        <end position="79"/>
    </location>
</feature>
<feature type="compositionally biased region" description="Acidic residues" evidence="1">
    <location>
        <begin position="284"/>
        <end position="293"/>
    </location>
</feature>